<sequence length="748" mass="83872">MKVLKVLEYLKDYAGLNRDVRVVNFPITDNCNSRCTMCNIWKNNIVDEISPEEITKVLSHSRFSKVKHLGISGGEPTLRKDLVRCVGAIVDALPLLETLSITSHGYSNSRWRRFLPLIKEIVQRRGISFSLNISIDGYGERHDLIRGISGAFSKATKTIEIAQALNVKLQLQYTISTMNVYSMQLALDYARDKNIEIIFRLATNIERLYNADRSEVFIDNEERSFVADFFSSGELLAQTRSLSRKLYYSRMQRWLSSGGGARAMPCYFKDQGMLLTSKLALYPCSVAKTAVVEDLRASDFSISEKGIEVAREVTKNKYCDSCIHDQSGAWSPFSILAYKINQWKGTVVVRKVLRLADNLLNAVAIAPFALLRKIKAPKGLALDAMPVVTIMGAYGGEHVGDAAILGGVILRLKKQFQTQKFFILSFRPDRTQKWVQSLKIDGVDFSVVKLSRSSLRTALGQSDGLVYAGGPIMDIPVNLSFYLYASLLATWKKIPFVVEGVGLGPYKRTVSKYFASLMLLLAKQITLRSKSNFESLPFYNKIEVLKVDQDPAFDYLHYYRFMLPQINYSARERTELSSLKDYIAGREKVLFVNLRPIWSAYATKGSEGSVGRIVDSMTRNVTSVINQLGAEWAVVFIPFNPDTYGFSDFSSFYQVVKGVLPSRDYYVVEYEPGVPIMLDMLGQCTHLLAMRFHACIFGLSSGLDVYGIDYQVGGRGKVAGLFDSLGSTNVSNVSELDEPTIRGWLGEV</sequence>
<dbReference type="GO" id="GO:0003824">
    <property type="term" value="F:catalytic activity"/>
    <property type="evidence" value="ECO:0007669"/>
    <property type="project" value="InterPro"/>
</dbReference>
<comment type="caution">
    <text evidence="7">The sequence shown here is derived from an EMBL/GenBank/DDBJ whole genome shotgun (WGS) entry which is preliminary data.</text>
</comment>
<evidence type="ECO:0000256" key="2">
    <source>
        <dbReference type="ARBA" id="ARBA00022691"/>
    </source>
</evidence>
<dbReference type="CDD" id="cd01335">
    <property type="entry name" value="Radical_SAM"/>
    <property type="match status" value="1"/>
</dbReference>
<dbReference type="Proteomes" id="UP000269115">
    <property type="component" value="Unassembled WGS sequence"/>
</dbReference>
<dbReference type="PANTHER" id="PTHR11228:SF7">
    <property type="entry name" value="PQQA PEPTIDE CYCLASE"/>
    <property type="match status" value="1"/>
</dbReference>
<dbReference type="PANTHER" id="PTHR11228">
    <property type="entry name" value="RADICAL SAM DOMAIN PROTEIN"/>
    <property type="match status" value="1"/>
</dbReference>
<evidence type="ECO:0000313" key="7">
    <source>
        <dbReference type="EMBL" id="ROQ51257.1"/>
    </source>
</evidence>
<organism evidence="7 8">
    <name type="scientific">Pseudomonas putida</name>
    <name type="common">Arthrobacter siderocapsulatus</name>
    <dbReference type="NCBI Taxonomy" id="303"/>
    <lineage>
        <taxon>Bacteria</taxon>
        <taxon>Pseudomonadati</taxon>
        <taxon>Pseudomonadota</taxon>
        <taxon>Gammaproteobacteria</taxon>
        <taxon>Pseudomonadales</taxon>
        <taxon>Pseudomonadaceae</taxon>
        <taxon>Pseudomonas</taxon>
    </lineage>
</organism>
<dbReference type="InterPro" id="IPR007345">
    <property type="entry name" value="Polysacch_pyruvyl_Trfase"/>
</dbReference>
<keyword evidence="4" id="KW-0408">Iron</keyword>
<keyword evidence="2" id="KW-0949">S-adenosyl-L-methionine</keyword>
<reference evidence="7 8" key="1">
    <citation type="submission" date="2018-11" db="EMBL/GenBank/DDBJ databases">
        <title>Genomic analyses of the natural microbiome of Caenorhabditis elegans.</title>
        <authorList>
            <person name="Samuel B."/>
        </authorList>
    </citation>
    <scope>NUCLEOTIDE SEQUENCE [LARGE SCALE GENOMIC DNA]</scope>
    <source>
        <strain evidence="7 8">BIGb0473</strain>
    </source>
</reference>
<gene>
    <name evidence="7" type="ORF">EDF85_1716</name>
</gene>
<dbReference type="Gene3D" id="3.20.20.70">
    <property type="entry name" value="Aldolase class I"/>
    <property type="match status" value="1"/>
</dbReference>
<keyword evidence="5" id="KW-0411">Iron-sulfur</keyword>
<evidence type="ECO:0000259" key="6">
    <source>
        <dbReference type="PROSITE" id="PS51918"/>
    </source>
</evidence>
<dbReference type="GO" id="GO:0051536">
    <property type="term" value="F:iron-sulfur cluster binding"/>
    <property type="evidence" value="ECO:0007669"/>
    <property type="project" value="UniProtKB-KW"/>
</dbReference>
<dbReference type="Pfam" id="PF04055">
    <property type="entry name" value="Radical_SAM"/>
    <property type="match status" value="1"/>
</dbReference>
<dbReference type="AlphaFoldDB" id="A0A9X8ELC2"/>
<dbReference type="SFLD" id="SFLDG01067">
    <property type="entry name" value="SPASM/twitch_domain_containing"/>
    <property type="match status" value="1"/>
</dbReference>
<keyword evidence="3" id="KW-0479">Metal-binding</keyword>
<dbReference type="SUPFAM" id="SSF102114">
    <property type="entry name" value="Radical SAM enzymes"/>
    <property type="match status" value="1"/>
</dbReference>
<evidence type="ECO:0000256" key="3">
    <source>
        <dbReference type="ARBA" id="ARBA00022723"/>
    </source>
</evidence>
<protein>
    <submittedName>
        <fullName evidence="7">MoaA/NifB/PqqE/SkfB family radical SAM enzyme</fullName>
    </submittedName>
</protein>
<dbReference type="Pfam" id="PF04230">
    <property type="entry name" value="PS_pyruv_trans"/>
    <property type="match status" value="1"/>
</dbReference>
<feature type="domain" description="Radical SAM core" evidence="6">
    <location>
        <begin position="17"/>
        <end position="261"/>
    </location>
</feature>
<dbReference type="InterPro" id="IPR013785">
    <property type="entry name" value="Aldolase_TIM"/>
</dbReference>
<proteinExistence type="predicted"/>
<dbReference type="InterPro" id="IPR050377">
    <property type="entry name" value="Radical_SAM_PqqE_MftC-like"/>
</dbReference>
<accession>A0A9X8ELC2</accession>
<evidence type="ECO:0000256" key="5">
    <source>
        <dbReference type="ARBA" id="ARBA00023014"/>
    </source>
</evidence>
<dbReference type="SFLD" id="SFLDS00029">
    <property type="entry name" value="Radical_SAM"/>
    <property type="match status" value="1"/>
</dbReference>
<comment type="cofactor">
    <cofactor evidence="1">
        <name>[4Fe-4S] cluster</name>
        <dbReference type="ChEBI" id="CHEBI:49883"/>
    </cofactor>
</comment>
<dbReference type="GO" id="GO:0046872">
    <property type="term" value="F:metal ion binding"/>
    <property type="evidence" value="ECO:0007669"/>
    <property type="project" value="UniProtKB-KW"/>
</dbReference>
<name>A0A9X8ELC2_PSEPU</name>
<dbReference type="PROSITE" id="PS51918">
    <property type="entry name" value="RADICAL_SAM"/>
    <property type="match status" value="1"/>
</dbReference>
<evidence type="ECO:0000256" key="1">
    <source>
        <dbReference type="ARBA" id="ARBA00001966"/>
    </source>
</evidence>
<evidence type="ECO:0000313" key="8">
    <source>
        <dbReference type="Proteomes" id="UP000269115"/>
    </source>
</evidence>
<dbReference type="EMBL" id="RJUR01000012">
    <property type="protein sequence ID" value="ROQ51257.1"/>
    <property type="molecule type" value="Genomic_DNA"/>
</dbReference>
<dbReference type="InterPro" id="IPR007197">
    <property type="entry name" value="rSAM"/>
</dbReference>
<dbReference type="InterPro" id="IPR058240">
    <property type="entry name" value="rSAM_sf"/>
</dbReference>
<evidence type="ECO:0000256" key="4">
    <source>
        <dbReference type="ARBA" id="ARBA00023004"/>
    </source>
</evidence>